<comment type="similarity">
    <text evidence="2">Belongs to the MscS (TC 1.A.23) family.</text>
</comment>
<dbReference type="InterPro" id="IPR023408">
    <property type="entry name" value="MscS_beta-dom_sf"/>
</dbReference>
<dbReference type="PANTHER" id="PTHR30566:SF5">
    <property type="entry name" value="MECHANOSENSITIVE ION CHANNEL PROTEIN 1, MITOCHONDRIAL-RELATED"/>
    <property type="match status" value="1"/>
</dbReference>
<evidence type="ECO:0000313" key="10">
    <source>
        <dbReference type="EMBL" id="QQO09431.1"/>
    </source>
</evidence>
<feature type="transmembrane region" description="Helical" evidence="7">
    <location>
        <begin position="63"/>
        <end position="82"/>
    </location>
</feature>
<evidence type="ECO:0000256" key="3">
    <source>
        <dbReference type="ARBA" id="ARBA00022475"/>
    </source>
</evidence>
<dbReference type="Gene3D" id="1.10.287.1260">
    <property type="match status" value="1"/>
</dbReference>
<dbReference type="AlphaFoldDB" id="A0A7T7XN87"/>
<dbReference type="Gene3D" id="2.30.30.60">
    <property type="match status" value="1"/>
</dbReference>
<evidence type="ECO:0000256" key="2">
    <source>
        <dbReference type="ARBA" id="ARBA00008017"/>
    </source>
</evidence>
<protein>
    <submittedName>
        <fullName evidence="10">Mechanosensitive ion channel</fullName>
    </submittedName>
</protein>
<dbReference type="Proteomes" id="UP000595917">
    <property type="component" value="Chromosome"/>
</dbReference>
<sequence>MEEILNFVFLGNTVKNWIIALCFIVGGFIVGKIVSAAVTKLIRVLFRKSKNRVDELIIPITQRPLTFLVSILGLYLGLKYLAMNPTVGLWVTRIFAVLVTFVVAWTATRLFQALILRFVPATGDFGEDKKQVNVQPVLIRVTETVIWVLAIVLMLRNLGYNVTTLLAGLGLGGAAIALASQNTLANFFGAITVFVDKPFTLNDRIKINNFEGDVTDMGLRTSRLRTSDNQLVTIPNSLFSSNPIINISSEPNKKVTETITITRDNGQEKLEQAIAILREVCANCTGIEGGSAAGLQSMNASSYQLNFIFYIAKEADYLESLSRVNIEVNKRFEEVGIKFA</sequence>
<evidence type="ECO:0000256" key="5">
    <source>
        <dbReference type="ARBA" id="ARBA00022989"/>
    </source>
</evidence>
<dbReference type="InterPro" id="IPR049142">
    <property type="entry name" value="MS_channel_1st"/>
</dbReference>
<reference evidence="10" key="1">
    <citation type="submission" date="2021-01" db="EMBL/GenBank/DDBJ databases">
        <title>Description of Breznakiella homolactica.</title>
        <authorList>
            <person name="Song Y."/>
            <person name="Brune A."/>
        </authorList>
    </citation>
    <scope>NUCLEOTIDE SEQUENCE</scope>
    <source>
        <strain evidence="10">RmG30</strain>
    </source>
</reference>
<dbReference type="InterPro" id="IPR011014">
    <property type="entry name" value="MscS_channel_TM-2"/>
</dbReference>
<feature type="transmembrane region" description="Helical" evidence="7">
    <location>
        <begin position="137"/>
        <end position="155"/>
    </location>
</feature>
<dbReference type="Pfam" id="PF00924">
    <property type="entry name" value="MS_channel_2nd"/>
    <property type="match status" value="1"/>
</dbReference>
<keyword evidence="11" id="KW-1185">Reference proteome</keyword>
<dbReference type="KEGG" id="bhc:JFL75_00470"/>
<evidence type="ECO:0000259" key="9">
    <source>
        <dbReference type="Pfam" id="PF21088"/>
    </source>
</evidence>
<dbReference type="Gene3D" id="3.30.70.100">
    <property type="match status" value="1"/>
</dbReference>
<dbReference type="GO" id="GO:0008381">
    <property type="term" value="F:mechanosensitive monoatomic ion channel activity"/>
    <property type="evidence" value="ECO:0007669"/>
    <property type="project" value="UniProtKB-ARBA"/>
</dbReference>
<dbReference type="InterPro" id="IPR011066">
    <property type="entry name" value="MscS_channel_C_sf"/>
</dbReference>
<dbReference type="Pfam" id="PF21088">
    <property type="entry name" value="MS_channel_1st"/>
    <property type="match status" value="1"/>
</dbReference>
<evidence type="ECO:0000256" key="7">
    <source>
        <dbReference type="SAM" id="Phobius"/>
    </source>
</evidence>
<feature type="domain" description="Mechanosensitive ion channel MscS" evidence="8">
    <location>
        <begin position="182"/>
        <end position="248"/>
    </location>
</feature>
<keyword evidence="6 7" id="KW-0472">Membrane</keyword>
<dbReference type="EMBL" id="CP067089">
    <property type="protein sequence ID" value="QQO09431.1"/>
    <property type="molecule type" value="Genomic_DNA"/>
</dbReference>
<name>A0A7T7XN87_9SPIR</name>
<accession>A0A7T7XN87</accession>
<evidence type="ECO:0000256" key="4">
    <source>
        <dbReference type="ARBA" id="ARBA00022692"/>
    </source>
</evidence>
<feature type="transmembrane region" description="Helical" evidence="7">
    <location>
        <begin position="161"/>
        <end position="179"/>
    </location>
</feature>
<dbReference type="GO" id="GO:0005886">
    <property type="term" value="C:plasma membrane"/>
    <property type="evidence" value="ECO:0007669"/>
    <property type="project" value="UniProtKB-SubCell"/>
</dbReference>
<feature type="transmembrane region" description="Helical" evidence="7">
    <location>
        <begin position="17"/>
        <end position="42"/>
    </location>
</feature>
<dbReference type="PANTHER" id="PTHR30566">
    <property type="entry name" value="YNAI-RELATED MECHANOSENSITIVE ION CHANNEL"/>
    <property type="match status" value="1"/>
</dbReference>
<evidence type="ECO:0000313" key="11">
    <source>
        <dbReference type="Proteomes" id="UP000595917"/>
    </source>
</evidence>
<comment type="subcellular location">
    <subcellularLocation>
        <location evidence="1">Cell membrane</location>
        <topology evidence="1">Multi-pass membrane protein</topology>
    </subcellularLocation>
</comment>
<proteinExistence type="inferred from homology"/>
<dbReference type="SUPFAM" id="SSF82861">
    <property type="entry name" value="Mechanosensitive channel protein MscS (YggB), transmembrane region"/>
    <property type="match status" value="1"/>
</dbReference>
<feature type="transmembrane region" description="Helical" evidence="7">
    <location>
        <begin position="94"/>
        <end position="116"/>
    </location>
</feature>
<keyword evidence="3" id="KW-1003">Cell membrane</keyword>
<dbReference type="InterPro" id="IPR010920">
    <property type="entry name" value="LSM_dom_sf"/>
</dbReference>
<dbReference type="SUPFAM" id="SSF82689">
    <property type="entry name" value="Mechanosensitive channel protein MscS (YggB), C-terminal domain"/>
    <property type="match status" value="1"/>
</dbReference>
<gene>
    <name evidence="10" type="ORF">JFL75_00470</name>
</gene>
<dbReference type="InterPro" id="IPR006685">
    <property type="entry name" value="MscS_channel_2nd"/>
</dbReference>
<dbReference type="SUPFAM" id="SSF50182">
    <property type="entry name" value="Sm-like ribonucleoproteins"/>
    <property type="match status" value="1"/>
</dbReference>
<keyword evidence="5 7" id="KW-1133">Transmembrane helix</keyword>
<evidence type="ECO:0000256" key="6">
    <source>
        <dbReference type="ARBA" id="ARBA00023136"/>
    </source>
</evidence>
<keyword evidence="4 7" id="KW-0812">Transmembrane</keyword>
<organism evidence="10 11">
    <name type="scientific">Breznakiella homolactica</name>
    <dbReference type="NCBI Taxonomy" id="2798577"/>
    <lineage>
        <taxon>Bacteria</taxon>
        <taxon>Pseudomonadati</taxon>
        <taxon>Spirochaetota</taxon>
        <taxon>Spirochaetia</taxon>
        <taxon>Spirochaetales</taxon>
        <taxon>Breznakiellaceae</taxon>
        <taxon>Breznakiella</taxon>
    </lineage>
</organism>
<dbReference type="RefSeq" id="WP_215626734.1">
    <property type="nucleotide sequence ID" value="NZ_CP067089.2"/>
</dbReference>
<feature type="domain" description="Mechanosensitive ion channel transmembrane helices 2/3" evidence="9">
    <location>
        <begin position="145"/>
        <end position="181"/>
    </location>
</feature>
<evidence type="ECO:0000259" key="8">
    <source>
        <dbReference type="Pfam" id="PF00924"/>
    </source>
</evidence>
<evidence type="ECO:0000256" key="1">
    <source>
        <dbReference type="ARBA" id="ARBA00004651"/>
    </source>
</evidence>